<dbReference type="Gene3D" id="1.10.630.10">
    <property type="entry name" value="Cytochrome P450"/>
    <property type="match status" value="1"/>
</dbReference>
<feature type="binding site" description="axial binding residue" evidence="3">
    <location>
        <position position="435"/>
    </location>
    <ligand>
        <name>heme</name>
        <dbReference type="ChEBI" id="CHEBI:30413"/>
    </ligand>
    <ligandPart>
        <name>Fe</name>
        <dbReference type="ChEBI" id="CHEBI:18248"/>
    </ligandPart>
</feature>
<dbReference type="PANTHER" id="PTHR24305">
    <property type="entry name" value="CYTOCHROME P450"/>
    <property type="match status" value="1"/>
</dbReference>
<evidence type="ECO:0000313" key="5">
    <source>
        <dbReference type="EMBL" id="KAF0727876.1"/>
    </source>
</evidence>
<gene>
    <name evidence="5" type="ORF">Ae201684_014215</name>
</gene>
<keyword evidence="4" id="KW-0560">Oxidoreductase</keyword>
<accession>A0A6G0WKU9</accession>
<dbReference type="PRINTS" id="PR00385">
    <property type="entry name" value="P450"/>
</dbReference>
<keyword evidence="3 4" id="KW-0349">Heme</keyword>
<comment type="similarity">
    <text evidence="2 4">Belongs to the cytochrome P450 family.</text>
</comment>
<keyword evidence="3 4" id="KW-0408">Iron</keyword>
<dbReference type="GO" id="GO:0016705">
    <property type="term" value="F:oxidoreductase activity, acting on paired donors, with incorporation or reduction of molecular oxygen"/>
    <property type="evidence" value="ECO:0007669"/>
    <property type="project" value="InterPro"/>
</dbReference>
<keyword evidence="3 4" id="KW-0479">Metal-binding</keyword>
<evidence type="ECO:0008006" key="7">
    <source>
        <dbReference type="Google" id="ProtNLM"/>
    </source>
</evidence>
<evidence type="ECO:0000256" key="2">
    <source>
        <dbReference type="ARBA" id="ARBA00010617"/>
    </source>
</evidence>
<evidence type="ECO:0000256" key="4">
    <source>
        <dbReference type="RuleBase" id="RU000461"/>
    </source>
</evidence>
<dbReference type="PANTHER" id="PTHR24305:SF166">
    <property type="entry name" value="CYTOCHROME P450 12A4, MITOCHONDRIAL-RELATED"/>
    <property type="match status" value="1"/>
</dbReference>
<dbReference type="Pfam" id="PF00067">
    <property type="entry name" value="p450"/>
    <property type="match status" value="1"/>
</dbReference>
<keyword evidence="6" id="KW-1185">Reference proteome</keyword>
<reference evidence="5 6" key="1">
    <citation type="submission" date="2019-07" db="EMBL/GenBank/DDBJ databases">
        <title>Genomics analysis of Aphanomyces spp. identifies a new class of oomycete effector associated with host adaptation.</title>
        <authorList>
            <person name="Gaulin E."/>
        </authorList>
    </citation>
    <scope>NUCLEOTIDE SEQUENCE [LARGE SCALE GENOMIC DNA]</scope>
    <source>
        <strain evidence="5 6">ATCC 201684</strain>
    </source>
</reference>
<dbReference type="GO" id="GO:0020037">
    <property type="term" value="F:heme binding"/>
    <property type="evidence" value="ECO:0007669"/>
    <property type="project" value="InterPro"/>
</dbReference>
<proteinExistence type="inferred from homology"/>
<dbReference type="GO" id="GO:0004497">
    <property type="term" value="F:monooxygenase activity"/>
    <property type="evidence" value="ECO:0007669"/>
    <property type="project" value="UniProtKB-KW"/>
</dbReference>
<sequence>MTTKRPPTPPLSHSIQTALLGALGEADPLGHVLHPAQTVEEHGSIIYHLTSHFESWYAATKSNTILINVANKQMIVTKDPAVYEAVLNAPTAENFDTPEANHVVFGYFLPHSIFIVENEAWARLRQTGLHIVTKQSLDSIPRLVAQTVENLFNTRASSTTWTFEPNDEFPKLTFDIFHHFFYRWQSNAIGNESVSAQHFSDYSTICNALGSRTALPKPWLWRLPLESNHVVDKARESLLAQVAVLIEERRKALAANPDIDLSTLSIADALILEANNGVLTNEELHDTLISFFVGGFDTTTGTLSTMLSHLAKYPQVQDELREALRAAFPRGKEDLAAATPADIAAVDYLVWTVDEAMRLVPAIPGLPRACIKSCTIHGFDIQKGDSILVDSTSAAHDPDNFDGQTDLLDFRPTRYRNATFKPSSSMPFGYGVRSCFGQRYAKTEIQALCAYIVLGWKISRPADLSLVFDQNVAVSTRKGHGTLIWEKIVN</sequence>
<evidence type="ECO:0000313" key="6">
    <source>
        <dbReference type="Proteomes" id="UP000481153"/>
    </source>
</evidence>
<dbReference type="VEuPathDB" id="FungiDB:AeMF1_010987"/>
<dbReference type="SUPFAM" id="SSF48264">
    <property type="entry name" value="Cytochrome P450"/>
    <property type="match status" value="1"/>
</dbReference>
<evidence type="ECO:0000256" key="1">
    <source>
        <dbReference type="ARBA" id="ARBA00001971"/>
    </source>
</evidence>
<evidence type="ECO:0000256" key="3">
    <source>
        <dbReference type="PIRSR" id="PIRSR602401-1"/>
    </source>
</evidence>
<name>A0A6G0WKU9_9STRA</name>
<dbReference type="InterPro" id="IPR002401">
    <property type="entry name" value="Cyt_P450_E_grp-I"/>
</dbReference>
<keyword evidence="4" id="KW-0503">Monooxygenase</keyword>
<dbReference type="EMBL" id="VJMJ01000187">
    <property type="protein sequence ID" value="KAF0727876.1"/>
    <property type="molecule type" value="Genomic_DNA"/>
</dbReference>
<dbReference type="AlphaFoldDB" id="A0A6G0WKU9"/>
<dbReference type="InterPro" id="IPR001128">
    <property type="entry name" value="Cyt_P450"/>
</dbReference>
<protein>
    <recommendedName>
        <fullName evidence="7">Cytochrome P450</fullName>
    </recommendedName>
</protein>
<comment type="caution">
    <text evidence="5">The sequence shown here is derived from an EMBL/GenBank/DDBJ whole genome shotgun (WGS) entry which is preliminary data.</text>
</comment>
<dbReference type="InterPro" id="IPR017972">
    <property type="entry name" value="Cyt_P450_CS"/>
</dbReference>
<dbReference type="PRINTS" id="PR00463">
    <property type="entry name" value="EP450I"/>
</dbReference>
<organism evidence="5 6">
    <name type="scientific">Aphanomyces euteiches</name>
    <dbReference type="NCBI Taxonomy" id="100861"/>
    <lineage>
        <taxon>Eukaryota</taxon>
        <taxon>Sar</taxon>
        <taxon>Stramenopiles</taxon>
        <taxon>Oomycota</taxon>
        <taxon>Saprolegniomycetes</taxon>
        <taxon>Saprolegniales</taxon>
        <taxon>Verrucalvaceae</taxon>
        <taxon>Aphanomyces</taxon>
    </lineage>
</organism>
<dbReference type="PROSITE" id="PS00086">
    <property type="entry name" value="CYTOCHROME_P450"/>
    <property type="match status" value="1"/>
</dbReference>
<dbReference type="Proteomes" id="UP000481153">
    <property type="component" value="Unassembled WGS sequence"/>
</dbReference>
<comment type="cofactor">
    <cofactor evidence="1 3">
        <name>heme</name>
        <dbReference type="ChEBI" id="CHEBI:30413"/>
    </cofactor>
</comment>
<dbReference type="InterPro" id="IPR036396">
    <property type="entry name" value="Cyt_P450_sf"/>
</dbReference>
<dbReference type="GO" id="GO:0005506">
    <property type="term" value="F:iron ion binding"/>
    <property type="evidence" value="ECO:0007669"/>
    <property type="project" value="InterPro"/>
</dbReference>
<dbReference type="InterPro" id="IPR050121">
    <property type="entry name" value="Cytochrome_P450_monoxygenase"/>
</dbReference>
<dbReference type="CDD" id="cd00302">
    <property type="entry name" value="cytochrome_P450"/>
    <property type="match status" value="1"/>
</dbReference>